<keyword evidence="1" id="KW-1133">Transmembrane helix</keyword>
<proteinExistence type="predicted"/>
<reference evidence="2 3" key="1">
    <citation type="submission" date="2020-08" db="EMBL/GenBank/DDBJ databases">
        <title>Genome public.</title>
        <authorList>
            <person name="Liu C."/>
            <person name="Sun Q."/>
        </authorList>
    </citation>
    <scope>NUCLEOTIDE SEQUENCE [LARGE SCALE GENOMIC DNA]</scope>
    <source>
        <strain evidence="2 3">NSJ-66</strain>
    </source>
</reference>
<keyword evidence="1" id="KW-0472">Membrane</keyword>
<dbReference type="EMBL" id="JACOPB010000025">
    <property type="protein sequence ID" value="MBC5712028.1"/>
    <property type="molecule type" value="Genomic_DNA"/>
</dbReference>
<evidence type="ECO:0000313" key="2">
    <source>
        <dbReference type="EMBL" id="MBC5712028.1"/>
    </source>
</evidence>
<evidence type="ECO:0000256" key="1">
    <source>
        <dbReference type="SAM" id="Phobius"/>
    </source>
</evidence>
<gene>
    <name evidence="2" type="ORF">H8S75_29320</name>
</gene>
<organism evidence="2 3">
    <name type="scientific">Hungatella hominis</name>
    <dbReference type="NCBI Taxonomy" id="2763050"/>
    <lineage>
        <taxon>Bacteria</taxon>
        <taxon>Bacillati</taxon>
        <taxon>Bacillota</taxon>
        <taxon>Clostridia</taxon>
        <taxon>Lachnospirales</taxon>
        <taxon>Lachnospiraceae</taxon>
        <taxon>Hungatella</taxon>
    </lineage>
</organism>
<keyword evidence="3" id="KW-1185">Reference proteome</keyword>
<accession>A0ABR7HFU8</accession>
<comment type="caution">
    <text evidence="2">The sequence shown here is derived from an EMBL/GenBank/DDBJ whole genome shotgun (WGS) entry which is preliminary data.</text>
</comment>
<keyword evidence="1" id="KW-0812">Transmembrane</keyword>
<evidence type="ECO:0000313" key="3">
    <source>
        <dbReference type="Proteomes" id="UP000634672"/>
    </source>
</evidence>
<dbReference type="Proteomes" id="UP000634672">
    <property type="component" value="Unassembled WGS sequence"/>
</dbReference>
<feature type="transmembrane region" description="Helical" evidence="1">
    <location>
        <begin position="29"/>
        <end position="53"/>
    </location>
</feature>
<feature type="transmembrane region" description="Helical" evidence="1">
    <location>
        <begin position="5"/>
        <end position="23"/>
    </location>
</feature>
<name>A0ABR7HFU8_9FIRM</name>
<evidence type="ECO:0008006" key="4">
    <source>
        <dbReference type="Google" id="ProtNLM"/>
    </source>
</evidence>
<feature type="transmembrane region" description="Helical" evidence="1">
    <location>
        <begin position="60"/>
        <end position="79"/>
    </location>
</feature>
<protein>
    <recommendedName>
        <fullName evidence="4">DUF2651 domain-containing protein</fullName>
    </recommendedName>
</protein>
<feature type="transmembrane region" description="Helical" evidence="1">
    <location>
        <begin position="85"/>
        <end position="107"/>
    </location>
</feature>
<sequence>MKKLMIWFIIAVFLMLGMPWLAVTFAGMNGMAICFILFFGVNPLFSIFSGILAGSDVKKLWVLPIVTAGVFILGVWIFFDMGEPAFLLYSSAYLVIGIIAMLISGFIKRRRK</sequence>
<dbReference type="RefSeq" id="WP_187024543.1">
    <property type="nucleotide sequence ID" value="NZ_JACOPB010000025.1"/>
</dbReference>